<dbReference type="Pfam" id="PF06794">
    <property type="entry name" value="UPF0270"/>
    <property type="match status" value="1"/>
</dbReference>
<dbReference type="RefSeq" id="WP_011497608.1">
    <property type="nucleotide sequence ID" value="NC_007954.1"/>
</dbReference>
<dbReference type="eggNOG" id="COG3089">
    <property type="taxonomic scope" value="Bacteria"/>
</dbReference>
<dbReference type="SUPFAM" id="SSF118001">
    <property type="entry name" value="YehU-like"/>
    <property type="match status" value="1"/>
</dbReference>
<evidence type="ECO:0000313" key="2">
    <source>
        <dbReference type="EMBL" id="ABE56463.1"/>
    </source>
</evidence>
<dbReference type="InterPro" id="IPR036685">
    <property type="entry name" value="YehU-like_sf"/>
</dbReference>
<dbReference type="Proteomes" id="UP000001982">
    <property type="component" value="Chromosome"/>
</dbReference>
<dbReference type="STRING" id="318161.Sden_3187"/>
<reference evidence="2 3" key="1">
    <citation type="submission" date="2006-03" db="EMBL/GenBank/DDBJ databases">
        <title>Complete sequence of Shewanella denitrificans OS217.</title>
        <authorList>
            <consortium name="US DOE Joint Genome Institute"/>
            <person name="Copeland A."/>
            <person name="Lucas S."/>
            <person name="Lapidus A."/>
            <person name="Barry K."/>
            <person name="Detter J.C."/>
            <person name="Glavina del Rio T."/>
            <person name="Hammon N."/>
            <person name="Israni S."/>
            <person name="Dalin E."/>
            <person name="Tice H."/>
            <person name="Pitluck S."/>
            <person name="Brettin T."/>
            <person name="Bruce D."/>
            <person name="Han C."/>
            <person name="Tapia R."/>
            <person name="Gilna P."/>
            <person name="Kiss H."/>
            <person name="Schmutz J."/>
            <person name="Larimer F."/>
            <person name="Land M."/>
            <person name="Hauser L."/>
            <person name="Kyrpides N."/>
            <person name="Lykidis A."/>
            <person name="Richardson P."/>
        </authorList>
    </citation>
    <scope>NUCLEOTIDE SEQUENCE [LARGE SCALE GENOMIC DNA]</scope>
    <source>
        <strain evidence="3">OS217 / ATCC BAA-1090 / DSM 15013</strain>
    </source>
</reference>
<keyword evidence="3" id="KW-1185">Reference proteome</keyword>
<dbReference type="OrthoDB" id="6401640at2"/>
<dbReference type="Gene3D" id="1.10.10.610">
    <property type="entry name" value="YehU-like"/>
    <property type="match status" value="1"/>
</dbReference>
<accession>Q12JB3</accession>
<proteinExistence type="inferred from homology"/>
<protein>
    <recommendedName>
        <fullName evidence="4">YheU family protein</fullName>
    </recommendedName>
</protein>
<evidence type="ECO:0000313" key="3">
    <source>
        <dbReference type="Proteomes" id="UP000001982"/>
    </source>
</evidence>
<dbReference type="InterPro" id="IPR010648">
    <property type="entry name" value="UPF0270"/>
</dbReference>
<evidence type="ECO:0000256" key="1">
    <source>
        <dbReference type="ARBA" id="ARBA00006450"/>
    </source>
</evidence>
<dbReference type="AlphaFoldDB" id="Q12JB3"/>
<dbReference type="KEGG" id="sdn:Sden_3187"/>
<organism evidence="2 3">
    <name type="scientific">Shewanella denitrificans (strain OS217 / ATCC BAA-1090 / DSM 15013)</name>
    <dbReference type="NCBI Taxonomy" id="318161"/>
    <lineage>
        <taxon>Bacteria</taxon>
        <taxon>Pseudomonadati</taxon>
        <taxon>Pseudomonadota</taxon>
        <taxon>Gammaproteobacteria</taxon>
        <taxon>Alteromonadales</taxon>
        <taxon>Shewanellaceae</taxon>
        <taxon>Shewanella</taxon>
    </lineage>
</organism>
<dbReference type="EMBL" id="CP000302">
    <property type="protein sequence ID" value="ABE56463.1"/>
    <property type="molecule type" value="Genomic_DNA"/>
</dbReference>
<evidence type="ECO:0008006" key="4">
    <source>
        <dbReference type="Google" id="ProtNLM"/>
    </source>
</evidence>
<gene>
    <name evidence="2" type="ordered locus">Sden_3187</name>
</gene>
<name>Q12JB3_SHEDO</name>
<comment type="similarity">
    <text evidence="1">Belongs to the UPF0270 family.</text>
</comment>
<dbReference type="HOGENOM" id="CLU_2571949_0_0_6"/>
<sequence>MLVPYQALQGLPSETLENLIKEYLFAQIEDGSFGQLQDDALSHAISQCHQALKSGELVVEYSEDDDSIAIRHKNHLLSGS</sequence>